<dbReference type="GO" id="GO:0015145">
    <property type="term" value="F:monosaccharide transmembrane transporter activity"/>
    <property type="evidence" value="ECO:0007669"/>
    <property type="project" value="InterPro"/>
</dbReference>
<feature type="transmembrane region" description="Helical" evidence="9">
    <location>
        <begin position="486"/>
        <end position="505"/>
    </location>
</feature>
<reference evidence="12" key="1">
    <citation type="journal article" date="2019" name="Gigascience">
        <title>De novo genome assembly of the endangered Acer yangbiense, a plant species with extremely small populations endemic to Yunnan Province, China.</title>
        <authorList>
            <person name="Yang J."/>
            <person name="Wariss H.M."/>
            <person name="Tao L."/>
            <person name="Zhang R."/>
            <person name="Yun Q."/>
            <person name="Hollingsworth P."/>
            <person name="Dao Z."/>
            <person name="Luo G."/>
            <person name="Guo H."/>
            <person name="Ma Y."/>
            <person name="Sun W."/>
        </authorList>
    </citation>
    <scope>NUCLEOTIDE SEQUENCE [LARGE SCALE GENOMIC DNA]</scope>
    <source>
        <strain evidence="12">cv. br00</strain>
    </source>
</reference>
<dbReference type="InterPro" id="IPR005828">
    <property type="entry name" value="MFS_sugar_transport-like"/>
</dbReference>
<evidence type="ECO:0000256" key="6">
    <source>
        <dbReference type="ARBA" id="ARBA00022847"/>
    </source>
</evidence>
<evidence type="ECO:0000256" key="7">
    <source>
        <dbReference type="ARBA" id="ARBA00022989"/>
    </source>
</evidence>
<feature type="transmembrane region" description="Helical" evidence="9">
    <location>
        <begin position="457"/>
        <end position="474"/>
    </location>
</feature>
<protein>
    <recommendedName>
        <fullName evidence="10">Major facilitator superfamily (MFS) profile domain-containing protein</fullName>
    </recommendedName>
</protein>
<feature type="transmembrane region" description="Helical" evidence="9">
    <location>
        <begin position="418"/>
        <end position="436"/>
    </location>
</feature>
<feature type="transmembrane region" description="Helical" evidence="9">
    <location>
        <begin position="708"/>
        <end position="728"/>
    </location>
</feature>
<dbReference type="SUPFAM" id="SSF103473">
    <property type="entry name" value="MFS general substrate transporter"/>
    <property type="match status" value="2"/>
</dbReference>
<dbReference type="PROSITE" id="PS50850">
    <property type="entry name" value="MFS"/>
    <property type="match status" value="1"/>
</dbReference>
<feature type="domain" description="Major facilitator superfamily (MFS) profile" evidence="10">
    <location>
        <begin position="58"/>
        <end position="508"/>
    </location>
</feature>
<dbReference type="NCBIfam" id="TIGR00879">
    <property type="entry name" value="SP"/>
    <property type="match status" value="1"/>
</dbReference>
<dbReference type="GO" id="GO:0016020">
    <property type="term" value="C:membrane"/>
    <property type="evidence" value="ECO:0007669"/>
    <property type="project" value="UniProtKB-SubCell"/>
</dbReference>
<evidence type="ECO:0000256" key="1">
    <source>
        <dbReference type="ARBA" id="ARBA00004141"/>
    </source>
</evidence>
<sequence>MPSCLGLIKRSLSLTTEVGAPPLLIWTPAKEEMTGGGFVANGPAGDFNGKITVPVVITCVVAASSGLIFGYDIGISGGVTTMAPFLMKFFPEVFRKASEVKTNMYCKFDSQVLTAFTSSLYIAGLASSLVASRLTAAVGRKNTIVLGGCTFLAGAAINGGAANIAMLLLGRILLGFGVGFTNQATPLYLSEVAPPKWRGAFSTGFQFFIGVGVVAANCINFGMAKHSWGWRFSLGLAVVPAAIMTTGALFISDTPSSLVERGRVEEARKSLTRVRGINSNVDAELADLLKFNEMAKDAKKEPFLTIFERQYRPHLVMSIAIPFFQQLTGINIIAFYAPVIFQSIGFGSNSALIAAIVLGLVNLGSILVSTGMVDRHGRRFLFIIGGIQMFTCQVAVTVVLAVSTGISGTKHISKGHGILLLVLMCIYAAGFGWSWGPLSWLVPSEIFPMKIRPTGQSINVAVNFATTFVLSQTFLSMLCHFKFGTFLFYAGWIALMTVFVVFFLPETKGIPLDSMYQVWERHWYWGRFVRGSALRCSGPWTGEEEDEVIKGSRFNFQECGRTIISALFILDTPSSLVEDGKLVEARQSLIKIRGNKSNVDDELAELVSSSELAKDDHEPLKTIFERRYRPHLVMAIAIPFFQQFTGIAVVLGAVNLGSILVSTVVVDRYGRRLLFIIGGTQMFICQVALSILLYMATGAAGTEKIPKGYDLLLLVFMCIYAAGFGWSWNPLTVLIPSEIFPMRIRATGVTINIVVAFSVTFVLSQFFLTMLCHLKHSLFLFYGCWIAVMTVFVVVFLPETRGIPLEKMDEVWKKHCSILKKMNENLNDDDDNQHWRPKGLVFEDRGGCLIFKFFKSKPVDVLSQEIG</sequence>
<feature type="transmembrane region" description="Helical" evidence="9">
    <location>
        <begin position="748"/>
        <end position="771"/>
    </location>
</feature>
<dbReference type="InterPro" id="IPR044778">
    <property type="entry name" value="MFS_STP/MST-like_plant"/>
</dbReference>
<organism evidence="11 12">
    <name type="scientific">Salix brachista</name>
    <dbReference type="NCBI Taxonomy" id="2182728"/>
    <lineage>
        <taxon>Eukaryota</taxon>
        <taxon>Viridiplantae</taxon>
        <taxon>Streptophyta</taxon>
        <taxon>Embryophyta</taxon>
        <taxon>Tracheophyta</taxon>
        <taxon>Spermatophyta</taxon>
        <taxon>Magnoliopsida</taxon>
        <taxon>eudicotyledons</taxon>
        <taxon>Gunneridae</taxon>
        <taxon>Pentapetalae</taxon>
        <taxon>rosids</taxon>
        <taxon>fabids</taxon>
        <taxon>Malpighiales</taxon>
        <taxon>Salicaceae</taxon>
        <taxon>Saliceae</taxon>
        <taxon>Salix</taxon>
    </lineage>
</organism>
<keyword evidence="8 9" id="KW-0472">Membrane</keyword>
<feature type="transmembrane region" description="Helical" evidence="9">
    <location>
        <begin position="673"/>
        <end position="696"/>
    </location>
</feature>
<dbReference type="CDD" id="cd17361">
    <property type="entry name" value="MFS_STP"/>
    <property type="match status" value="1"/>
</dbReference>
<evidence type="ECO:0000256" key="2">
    <source>
        <dbReference type="ARBA" id="ARBA00010992"/>
    </source>
</evidence>
<feature type="transmembrane region" description="Helical" evidence="9">
    <location>
        <begin position="380"/>
        <end position="406"/>
    </location>
</feature>
<keyword evidence="5 9" id="KW-0812">Transmembrane</keyword>
<dbReference type="InterPro" id="IPR045262">
    <property type="entry name" value="STP/PLT_plant"/>
</dbReference>
<dbReference type="InterPro" id="IPR036259">
    <property type="entry name" value="MFS_trans_sf"/>
</dbReference>
<feature type="transmembrane region" description="Helical" evidence="9">
    <location>
        <begin position="349"/>
        <end position="368"/>
    </location>
</feature>
<keyword evidence="6" id="KW-0769">Symport</keyword>
<evidence type="ECO:0000256" key="3">
    <source>
        <dbReference type="ARBA" id="ARBA00022448"/>
    </source>
</evidence>
<gene>
    <name evidence="11" type="ORF">DKX38_002486</name>
</gene>
<comment type="caution">
    <text evidence="11">The sequence shown here is derived from an EMBL/GenBank/DDBJ whole genome shotgun (WGS) entry which is preliminary data.</text>
</comment>
<dbReference type="InterPro" id="IPR005829">
    <property type="entry name" value="Sugar_transporter_CS"/>
</dbReference>
<comment type="similarity">
    <text evidence="2">Belongs to the major facilitator superfamily. Sugar transporter (TC 2.A.1.1) family.</text>
</comment>
<dbReference type="InterPro" id="IPR003663">
    <property type="entry name" value="Sugar/inositol_transpt"/>
</dbReference>
<dbReference type="Proteomes" id="UP000326939">
    <property type="component" value="Chromosome 2"/>
</dbReference>
<keyword evidence="12" id="KW-1185">Reference proteome</keyword>
<evidence type="ECO:0000259" key="10">
    <source>
        <dbReference type="PROSITE" id="PS50850"/>
    </source>
</evidence>
<dbReference type="FunFam" id="1.20.1250.20:FF:000002">
    <property type="entry name" value="Sugar transport protein 13"/>
    <property type="match status" value="1"/>
</dbReference>
<evidence type="ECO:0000313" key="11">
    <source>
        <dbReference type="EMBL" id="KAB5568693.1"/>
    </source>
</evidence>
<proteinExistence type="inferred from homology"/>
<dbReference type="EMBL" id="VDCV01000002">
    <property type="protein sequence ID" value="KAB5568693.1"/>
    <property type="molecule type" value="Genomic_DNA"/>
</dbReference>
<comment type="subcellular location">
    <subcellularLocation>
        <location evidence="1">Membrane</location>
        <topology evidence="1">Multi-pass membrane protein</topology>
    </subcellularLocation>
</comment>
<dbReference type="AlphaFoldDB" id="A0A5N5NPP0"/>
<keyword evidence="7 9" id="KW-1133">Transmembrane helix</keyword>
<evidence type="ECO:0000256" key="8">
    <source>
        <dbReference type="ARBA" id="ARBA00023136"/>
    </source>
</evidence>
<dbReference type="PRINTS" id="PR00171">
    <property type="entry name" value="SUGRTRNSPORT"/>
</dbReference>
<feature type="transmembrane region" description="Helical" evidence="9">
    <location>
        <begin position="228"/>
        <end position="251"/>
    </location>
</feature>
<dbReference type="PROSITE" id="PS00217">
    <property type="entry name" value="SUGAR_TRANSPORT_2"/>
    <property type="match status" value="1"/>
</dbReference>
<feature type="transmembrane region" description="Helical" evidence="9">
    <location>
        <begin position="112"/>
        <end position="131"/>
    </location>
</feature>
<evidence type="ECO:0000256" key="9">
    <source>
        <dbReference type="SAM" id="Phobius"/>
    </source>
</evidence>
<feature type="transmembrane region" description="Helical" evidence="9">
    <location>
        <begin position="778"/>
        <end position="797"/>
    </location>
</feature>
<accession>A0A5N5NPP0</accession>
<dbReference type="InterPro" id="IPR020846">
    <property type="entry name" value="MFS_dom"/>
</dbReference>
<dbReference type="Pfam" id="PF00083">
    <property type="entry name" value="Sugar_tr"/>
    <property type="match status" value="2"/>
</dbReference>
<name>A0A5N5NPP0_9ROSI</name>
<evidence type="ECO:0000256" key="5">
    <source>
        <dbReference type="ARBA" id="ARBA00022692"/>
    </source>
</evidence>
<feature type="transmembrane region" description="Helical" evidence="9">
    <location>
        <begin position="201"/>
        <end position="222"/>
    </location>
</feature>
<dbReference type="PANTHER" id="PTHR23500:SF44">
    <property type="entry name" value="SUGAR TRANSPORT PROTEIN 5"/>
    <property type="match status" value="1"/>
</dbReference>
<keyword evidence="4" id="KW-0762">Sugar transport</keyword>
<dbReference type="PANTHER" id="PTHR23500">
    <property type="entry name" value="SOLUTE CARRIER FAMILY 2, FACILITATED GLUCOSE TRANSPORTER"/>
    <property type="match status" value="1"/>
</dbReference>
<dbReference type="GO" id="GO:0015293">
    <property type="term" value="F:symporter activity"/>
    <property type="evidence" value="ECO:0007669"/>
    <property type="project" value="UniProtKB-KW"/>
</dbReference>
<feature type="transmembrane region" description="Helical" evidence="9">
    <location>
        <begin position="315"/>
        <end position="337"/>
    </location>
</feature>
<dbReference type="Gene3D" id="1.20.1250.20">
    <property type="entry name" value="MFS general substrate transporter like domains"/>
    <property type="match status" value="2"/>
</dbReference>
<keyword evidence="3" id="KW-0813">Transport</keyword>
<evidence type="ECO:0000256" key="4">
    <source>
        <dbReference type="ARBA" id="ARBA00022597"/>
    </source>
</evidence>
<evidence type="ECO:0000313" key="12">
    <source>
        <dbReference type="Proteomes" id="UP000326939"/>
    </source>
</evidence>
<feature type="transmembrane region" description="Helical" evidence="9">
    <location>
        <begin position="143"/>
        <end position="162"/>
    </location>
</feature>